<dbReference type="InterPro" id="IPR039399">
    <property type="entry name" value="Deltex_C_sf"/>
</dbReference>
<evidence type="ECO:0000256" key="6">
    <source>
        <dbReference type="SAM" id="Coils"/>
    </source>
</evidence>
<keyword evidence="5" id="KW-0479">Metal-binding</keyword>
<comment type="catalytic activity">
    <reaction evidence="1">
        <text>S-ubiquitinyl-[E2 ubiquitin-conjugating enzyme]-L-cysteine + [acceptor protein]-L-lysine = [E2 ubiquitin-conjugating enzyme]-L-cysteine + N(6)-ubiquitinyl-[acceptor protein]-L-lysine.</text>
        <dbReference type="EC" id="2.3.2.27"/>
    </reaction>
</comment>
<feature type="compositionally biased region" description="Polar residues" evidence="7">
    <location>
        <begin position="826"/>
        <end position="836"/>
    </location>
</feature>
<feature type="region of interest" description="Disordered" evidence="7">
    <location>
        <begin position="527"/>
        <end position="548"/>
    </location>
</feature>
<dbReference type="GeneID" id="100563670"/>
<dbReference type="GO" id="GO:0046872">
    <property type="term" value="F:metal ion binding"/>
    <property type="evidence" value="ECO:0007669"/>
    <property type="project" value="UniProtKB-KW"/>
</dbReference>
<dbReference type="OrthoDB" id="527344at2759"/>
<dbReference type="GO" id="GO:0007219">
    <property type="term" value="P:Notch signaling pathway"/>
    <property type="evidence" value="ECO:0000318"/>
    <property type="project" value="GO_Central"/>
</dbReference>
<gene>
    <name evidence="10" type="primary">LOC100563670</name>
</gene>
<feature type="compositionally biased region" description="Basic and acidic residues" evidence="7">
    <location>
        <begin position="797"/>
        <end position="813"/>
    </location>
</feature>
<dbReference type="PANTHER" id="PTHR12622">
    <property type="entry name" value="DELTEX-RELATED"/>
    <property type="match status" value="1"/>
</dbReference>
<evidence type="ECO:0000256" key="1">
    <source>
        <dbReference type="ARBA" id="ARBA00000900"/>
    </source>
</evidence>
<dbReference type="Pfam" id="PF23222">
    <property type="entry name" value="RRM_PARP14_1"/>
    <property type="match status" value="1"/>
</dbReference>
<evidence type="ECO:0000256" key="2">
    <source>
        <dbReference type="ARBA" id="ARBA00004906"/>
    </source>
</evidence>
<dbReference type="UniPathway" id="UPA00143"/>
<evidence type="ECO:0000313" key="10">
    <source>
        <dbReference type="Ensembl" id="ENSACAP00000026442.1"/>
    </source>
</evidence>
<dbReference type="InterPro" id="IPR039398">
    <property type="entry name" value="Deltex_fam"/>
</dbReference>
<reference evidence="10" key="3">
    <citation type="submission" date="2025-09" db="UniProtKB">
        <authorList>
            <consortium name="Ensembl"/>
        </authorList>
    </citation>
    <scope>IDENTIFICATION</scope>
</reference>
<evidence type="ECO:0000256" key="3">
    <source>
        <dbReference type="ARBA" id="ARBA00012483"/>
    </source>
</evidence>
<keyword evidence="6" id="KW-0175">Coiled coil</keyword>
<feature type="region of interest" description="Disordered" evidence="7">
    <location>
        <begin position="164"/>
        <end position="194"/>
    </location>
</feature>
<feature type="domain" description="PAR14-like first RRM" evidence="9">
    <location>
        <begin position="7"/>
        <end position="84"/>
    </location>
</feature>
<evidence type="ECO:0000313" key="11">
    <source>
        <dbReference type="Proteomes" id="UP000001646"/>
    </source>
</evidence>
<dbReference type="GO" id="GO:0005654">
    <property type="term" value="C:nucleoplasm"/>
    <property type="evidence" value="ECO:0000318"/>
    <property type="project" value="GO_Central"/>
</dbReference>
<keyword evidence="4" id="KW-0808">Transferase</keyword>
<sequence length="1033" mass="115704">MSACCTVCVRGYPTSLPPERIVDKLMIHFLRTRNGGGEIVNTEFTPEFPDCAVITFEDATVAQRVLKTKEHILSVDGKKYPLEVTPYPVELNPNEIFVCVSMKIDYGSFPNGKEILCRLQKQYEDVRIKFDSQEMTCSVKGPYTVLQAFSSELLRCLKNKQSRSLSASQKRSSAKPSGNEASHQEETQREKKQNDGKLLLAQNFGESHVEPVEDFSLVIDSDVYHYIQAFCSQEINHVLSQHKVDVVDVSSDGVTTLYIQASSSETGGMSTLVPAHQAISRLSQKLEGTLRKEKINKKELGMEWGTEFLRELRKLCPQLLCHEDHEYFYLVGNLVDVSQAKLFVQDFTAARKVVQDHQKPGLPQTSHLPLINGQNVMPTQLELPTESVPRKVSSPTFSDKAKHKLAAKFSSSASLSSVSSQDNPLAEQLPRDFLQTFDYQIPSSELQFLPATDNKSEDQMRPFLQSEKAPQAMKEDLLHLMSGSTLSSTEGITRFDLKGPSSPHVGSNTFRSLNLFDTTRYGDHKVSKQRPFLRRSSSLQNPPDSSTLMDESQIAAAVNMDDLKQESQEHNQREKSKEGAFQMENEWERDSQNIYTGVSASLTVQRGDGKLLDTKKTESLARYFDHIRDNFSYSELAVEGPEDEALIGLCNYLKGCHEHVLVNRERYMLSLAYPREVKLQIQEAFRSFSEKRMASLSKRLDSSEAQQEKSQEEIQKSLQQLKEDNRANLSEGLLDSGGPPGEKLSSQTERLLGVRGAHPLMHDFPSDRSLDKNPDTCKQGLLKKSVAELRPGLPDKFHFGQSCSRERGSRITERGPQSLPILPQGTFDSTPSQTAGKHTLPTEEDVTLDMNLRAAPPGRESTAGVCDLCQSSPHTPCRHILSKAYASTESISPPHGHVTPCRVTPTIPGTFTAATLSQFLPGYYRDPTLKVIYDIPNGVQQAGHPRPGCPYRGGRFEAFLPDNPEGRRLMLLLRKAFKHNLIFQIQTCGTEEKVVWGSLPHKTSMEGGKVRNGYPDSQYLQFLRLKLKELGIE</sequence>
<dbReference type="Ensembl" id="ENSACAT00000051843.1">
    <property type="protein sequence ID" value="ENSACAP00000026442.1"/>
    <property type="gene ID" value="ENSACAG00000042345.1"/>
</dbReference>
<evidence type="ECO:0000256" key="4">
    <source>
        <dbReference type="ARBA" id="ARBA00022679"/>
    </source>
</evidence>
<dbReference type="EC" id="2.3.2.27" evidence="3"/>
<accession>A0A803SU02</accession>
<reference evidence="10 11" key="1">
    <citation type="submission" date="2009-12" db="EMBL/GenBank/DDBJ databases">
        <title>The Genome Sequence of Anolis carolinensis (Green Anole Lizard).</title>
        <authorList>
            <consortium name="The Genome Sequencing Platform"/>
            <person name="Di Palma F."/>
            <person name="Alfoldi J."/>
            <person name="Heiman D."/>
            <person name="Young S."/>
            <person name="Grabherr M."/>
            <person name="Johnson J."/>
            <person name="Lander E.S."/>
            <person name="Lindblad-Toh K."/>
        </authorList>
    </citation>
    <scope>NUCLEOTIDE SEQUENCE [LARGE SCALE GENOMIC DNA]</scope>
    <source>
        <strain evidence="10 11">JBL SC #1</strain>
    </source>
</reference>
<dbReference type="Gene3D" id="3.30.390.130">
    <property type="match status" value="1"/>
</dbReference>
<organism evidence="10 11">
    <name type="scientific">Anolis carolinensis</name>
    <name type="common">Green anole</name>
    <name type="synonym">American chameleon</name>
    <dbReference type="NCBI Taxonomy" id="28377"/>
    <lineage>
        <taxon>Eukaryota</taxon>
        <taxon>Metazoa</taxon>
        <taxon>Chordata</taxon>
        <taxon>Craniata</taxon>
        <taxon>Vertebrata</taxon>
        <taxon>Euteleostomi</taxon>
        <taxon>Lepidosauria</taxon>
        <taxon>Squamata</taxon>
        <taxon>Bifurcata</taxon>
        <taxon>Unidentata</taxon>
        <taxon>Episquamata</taxon>
        <taxon>Toxicofera</taxon>
        <taxon>Iguania</taxon>
        <taxon>Dactyloidae</taxon>
        <taxon>Anolis</taxon>
    </lineage>
</organism>
<feature type="domain" description="Deltex C-terminal" evidence="8">
    <location>
        <begin position="909"/>
        <end position="1032"/>
    </location>
</feature>
<dbReference type="KEGG" id="acs:100563670"/>
<dbReference type="GO" id="GO:0016567">
    <property type="term" value="P:protein ubiquitination"/>
    <property type="evidence" value="ECO:0000318"/>
    <property type="project" value="GO_Central"/>
</dbReference>
<dbReference type="AlphaFoldDB" id="A0A803SU02"/>
<feature type="region of interest" description="Disordered" evidence="7">
    <location>
        <begin position="797"/>
        <end position="840"/>
    </location>
</feature>
<dbReference type="Pfam" id="PF18102">
    <property type="entry name" value="DTC"/>
    <property type="match status" value="1"/>
</dbReference>
<dbReference type="GO" id="GO:0061630">
    <property type="term" value="F:ubiquitin protein ligase activity"/>
    <property type="evidence" value="ECO:0000318"/>
    <property type="project" value="GO_Central"/>
</dbReference>
<feature type="compositionally biased region" description="Polar residues" evidence="7">
    <location>
        <begin position="535"/>
        <end position="548"/>
    </location>
</feature>
<evidence type="ECO:0000259" key="9">
    <source>
        <dbReference type="Pfam" id="PF23222"/>
    </source>
</evidence>
<dbReference type="InParanoid" id="A0A803SU02"/>
<protein>
    <recommendedName>
        <fullName evidence="3">RING-type E3 ubiquitin transferase</fullName>
        <ecNumber evidence="3">2.3.2.27</ecNumber>
    </recommendedName>
</protein>
<feature type="compositionally biased region" description="Basic and acidic residues" evidence="7">
    <location>
        <begin position="182"/>
        <end position="194"/>
    </location>
</feature>
<dbReference type="GeneTree" id="ENSGT00940000154578"/>
<dbReference type="InterPro" id="IPR039396">
    <property type="entry name" value="Deltex_C"/>
</dbReference>
<reference evidence="10" key="2">
    <citation type="submission" date="2025-08" db="UniProtKB">
        <authorList>
            <consortium name="Ensembl"/>
        </authorList>
    </citation>
    <scope>IDENTIFICATION</scope>
</reference>
<dbReference type="Gene3D" id="3.30.70.330">
    <property type="match status" value="1"/>
</dbReference>
<comment type="pathway">
    <text evidence="2">Protein modification; protein ubiquitination.</text>
</comment>
<dbReference type="InterPro" id="IPR012677">
    <property type="entry name" value="Nucleotide-bd_a/b_plait_sf"/>
</dbReference>
<keyword evidence="11" id="KW-1185">Reference proteome</keyword>
<feature type="coiled-coil region" evidence="6">
    <location>
        <begin position="693"/>
        <end position="727"/>
    </location>
</feature>
<evidence type="ECO:0000256" key="7">
    <source>
        <dbReference type="SAM" id="MobiDB-lite"/>
    </source>
</evidence>
<proteinExistence type="predicted"/>
<evidence type="ECO:0000256" key="5">
    <source>
        <dbReference type="ARBA" id="ARBA00022723"/>
    </source>
</evidence>
<dbReference type="Proteomes" id="UP000001646">
    <property type="component" value="Chromosome 6"/>
</dbReference>
<dbReference type="InterPro" id="IPR057051">
    <property type="entry name" value="PARP14_RPM_1"/>
</dbReference>
<evidence type="ECO:0000259" key="8">
    <source>
        <dbReference type="Pfam" id="PF18102"/>
    </source>
</evidence>
<name>A0A803SU02_ANOCA</name>